<feature type="compositionally biased region" description="Basic and acidic residues" evidence="1">
    <location>
        <begin position="546"/>
        <end position="556"/>
    </location>
</feature>
<keyword evidence="2" id="KW-0732">Signal</keyword>
<feature type="compositionally biased region" description="Acidic residues" evidence="1">
    <location>
        <begin position="806"/>
        <end position="816"/>
    </location>
</feature>
<dbReference type="Pfam" id="PF07263">
    <property type="entry name" value="DMP1"/>
    <property type="match status" value="2"/>
</dbReference>
<feature type="compositionally biased region" description="Basic and acidic residues" evidence="1">
    <location>
        <begin position="57"/>
        <end position="77"/>
    </location>
</feature>
<keyword evidence="4" id="KW-1185">Reference proteome</keyword>
<organism evidence="3 4">
    <name type="scientific">Anolis carolinensis</name>
    <name type="common">Green anole</name>
    <name type="synonym">American chameleon</name>
    <dbReference type="NCBI Taxonomy" id="28377"/>
    <lineage>
        <taxon>Eukaryota</taxon>
        <taxon>Metazoa</taxon>
        <taxon>Chordata</taxon>
        <taxon>Craniata</taxon>
        <taxon>Vertebrata</taxon>
        <taxon>Euteleostomi</taxon>
        <taxon>Lepidosauria</taxon>
        <taxon>Squamata</taxon>
        <taxon>Bifurcata</taxon>
        <taxon>Unidentata</taxon>
        <taxon>Episquamata</taxon>
        <taxon>Toxicofera</taxon>
        <taxon>Iguania</taxon>
        <taxon>Dactyloidae</taxon>
        <taxon>Anolis</taxon>
    </lineage>
</organism>
<feature type="compositionally biased region" description="Basic and acidic residues" evidence="1">
    <location>
        <begin position="608"/>
        <end position="638"/>
    </location>
</feature>
<feature type="compositionally biased region" description="Basic and acidic residues" evidence="1">
    <location>
        <begin position="564"/>
        <end position="599"/>
    </location>
</feature>
<feature type="compositionally biased region" description="Basic and acidic residues" evidence="1">
    <location>
        <begin position="741"/>
        <end position="752"/>
    </location>
</feature>
<dbReference type="PANTHER" id="PTHR23400">
    <property type="entry name" value="DENTIN MATRIX ACIDIC PHOSPHOPROTEIN 1"/>
    <property type="match status" value="1"/>
</dbReference>
<evidence type="ECO:0000256" key="1">
    <source>
        <dbReference type="SAM" id="MobiDB-lite"/>
    </source>
</evidence>
<feature type="compositionally biased region" description="Basic and acidic residues" evidence="1">
    <location>
        <begin position="787"/>
        <end position="805"/>
    </location>
</feature>
<feature type="compositionally biased region" description="Polar residues" evidence="1">
    <location>
        <begin position="395"/>
        <end position="409"/>
    </location>
</feature>
<evidence type="ECO:0000313" key="4">
    <source>
        <dbReference type="Proteomes" id="UP000001646"/>
    </source>
</evidence>
<dbReference type="PANTHER" id="PTHR23400:SF0">
    <property type="entry name" value="DENTIN MATRIX ACIDIC PHOSPHOPROTEIN 1"/>
    <property type="match status" value="1"/>
</dbReference>
<dbReference type="KEGG" id="acs:103278921"/>
<feature type="compositionally biased region" description="Basic and acidic residues" evidence="1">
    <location>
        <begin position="341"/>
        <end position="355"/>
    </location>
</feature>
<dbReference type="InterPro" id="IPR009889">
    <property type="entry name" value="DMP1"/>
</dbReference>
<feature type="compositionally biased region" description="Basic and acidic residues" evidence="1">
    <location>
        <begin position="212"/>
        <end position="221"/>
    </location>
</feature>
<feature type="chain" id="PRO_5032602070" description="Dentin matrix acidic phosphoprotein 1" evidence="2">
    <location>
        <begin position="20"/>
        <end position="816"/>
    </location>
</feature>
<dbReference type="HOGENOM" id="CLU_517367_0_0_1"/>
<feature type="compositionally biased region" description="Low complexity" evidence="1">
    <location>
        <begin position="379"/>
        <end position="394"/>
    </location>
</feature>
<dbReference type="GO" id="GO:0031012">
    <property type="term" value="C:extracellular matrix"/>
    <property type="evidence" value="ECO:0000318"/>
    <property type="project" value="GO_Central"/>
</dbReference>
<dbReference type="GeneTree" id="ENSGT00730000111375"/>
<reference evidence="3 4" key="1">
    <citation type="submission" date="2009-12" db="EMBL/GenBank/DDBJ databases">
        <title>The Genome Sequence of Anolis carolinensis (Green Anole Lizard).</title>
        <authorList>
            <consortium name="The Genome Sequencing Platform"/>
            <person name="Di Palma F."/>
            <person name="Alfoldi J."/>
            <person name="Heiman D."/>
            <person name="Young S."/>
            <person name="Grabherr M."/>
            <person name="Johnson J."/>
            <person name="Lander E.S."/>
            <person name="Lindblad-Toh K."/>
        </authorList>
    </citation>
    <scope>NUCLEOTIDE SEQUENCE [LARGE SCALE GENOMIC DNA]</scope>
    <source>
        <strain evidence="3 4">JBL SC #1</strain>
    </source>
</reference>
<reference evidence="3" key="2">
    <citation type="submission" date="2025-08" db="UniProtKB">
        <authorList>
            <consortium name="Ensembl"/>
        </authorList>
    </citation>
    <scope>IDENTIFICATION</scope>
</reference>
<sequence length="816" mass="93576">MHTKRTSLLLITLWALSQARPASRHHGAHHMSSEEHWGTIGERNLNYIADSADVSDEDRGSRQSKSEERVSTSHESSEGNTYLRKVSSGSLESYLVDDHDWSTRDNEDDNYFRVHQMIHRNWADDADSHEHSDLKQMNKDSSDDQTIDRISLEDQNEIHQDHLYGDITKSKELFDVENDGMLYTPEQVLFTFTGNSESDLTNDEEISGDDSFNEHNEEDLGHTVLPSEGGNPQTAVDNGGQEEDNAISRHPRDSSSSSSSSESRSLDKEDNHIADYRRRHRADSYSSSQEDRYYFDDEGMQGDDATFFESHDADSDMLHGDFNSKESSQESSRGKAKHHSKTIERFARKVYHYVDADSEEDQSPEQEESKSQQEDDVVSQESSQSVEETSQSTENVLSRSGEDANSQSKEMVKGSSRGHSHSRSKETFKSHSRENGHSHSREDDRHSQSREDDRHSHSQEDDRHSRSREDDRHSRSREDDRHSRSREDGRHSRSREDGRHSRSREDGRHSRSREDGRHSRSREDGRHSRSREDGRHSQSQEYIQSHSREDVHSHSKEGHKHSRSREENKHSWSSEDKHSQSREDDHHSWSREDDAHSQSRETSLVSQSREDENSPSREDDNTVSIEDIKSESTEDSRGSYKKAVKKSKEISERSGEHSTGKSKQQRSYSVEDVSNRAPRGSESREVKREHSSSSEKSVSTEESEESSEDTDESLQTDSRLSHSTSSESSKASHESTSSEDSDSHDKDLKSAETSESTEEDNSHSIERDSHSREDTASIEDDSWSRSMELESRKLMFDIDHNKPLSDYDDNDCQDGY</sequence>
<dbReference type="GO" id="GO:0030198">
    <property type="term" value="P:extracellular matrix organization"/>
    <property type="evidence" value="ECO:0000318"/>
    <property type="project" value="GO_Central"/>
</dbReference>
<feature type="signal peptide" evidence="2">
    <location>
        <begin position="1"/>
        <end position="19"/>
    </location>
</feature>
<feature type="compositionally biased region" description="Acidic residues" evidence="1">
    <location>
        <begin position="356"/>
        <end position="366"/>
    </location>
</feature>
<evidence type="ECO:0008006" key="5">
    <source>
        <dbReference type="Google" id="ProtNLM"/>
    </source>
</evidence>
<gene>
    <name evidence="3" type="primary">LOC103278921</name>
</gene>
<feature type="compositionally biased region" description="Basic and acidic residues" evidence="1">
    <location>
        <begin position="679"/>
        <end position="693"/>
    </location>
</feature>
<evidence type="ECO:0000256" key="2">
    <source>
        <dbReference type="SAM" id="SignalP"/>
    </source>
</evidence>
<feature type="compositionally biased region" description="Acidic residues" evidence="1">
    <location>
        <begin position="701"/>
        <end position="714"/>
    </location>
</feature>
<protein>
    <recommendedName>
        <fullName evidence="5">Dentin matrix acidic phosphoprotein 1</fullName>
    </recommendedName>
</protein>
<feature type="compositionally biased region" description="Low complexity" evidence="1">
    <location>
        <begin position="716"/>
        <end position="729"/>
    </location>
</feature>
<dbReference type="AlphaFoldDB" id="G1KYZ5"/>
<proteinExistence type="predicted"/>
<accession>G1KYZ5</accession>
<dbReference type="RefSeq" id="XP_016849658.2">
    <property type="nucleotide sequence ID" value="XM_016994169.2"/>
</dbReference>
<feature type="compositionally biased region" description="Basic and acidic residues" evidence="1">
    <location>
        <begin position="264"/>
        <end position="276"/>
    </location>
</feature>
<dbReference type="GO" id="GO:0001503">
    <property type="term" value="P:ossification"/>
    <property type="evidence" value="ECO:0007669"/>
    <property type="project" value="InterPro"/>
</dbReference>
<dbReference type="STRING" id="28377.ENSACAP00000021293"/>
<reference evidence="3" key="3">
    <citation type="submission" date="2025-09" db="UniProtKB">
        <authorList>
            <consortium name="Ensembl"/>
        </authorList>
    </citation>
    <scope>IDENTIFICATION</scope>
</reference>
<dbReference type="Ensembl" id="ENSACAT00000025094.2">
    <property type="protein sequence ID" value="ENSACAP00000021293.2"/>
    <property type="gene ID" value="ENSACAG00000024417.3"/>
</dbReference>
<dbReference type="GO" id="GO:0050840">
    <property type="term" value="F:extracellular matrix binding"/>
    <property type="evidence" value="ECO:0000318"/>
    <property type="project" value="GO_Central"/>
</dbReference>
<feature type="region of interest" description="Disordered" evidence="1">
    <location>
        <begin position="52"/>
        <end position="84"/>
    </location>
</feature>
<feature type="compositionally biased region" description="Basic and acidic residues" evidence="1">
    <location>
        <begin position="760"/>
        <end position="775"/>
    </location>
</feature>
<evidence type="ECO:0000313" key="3">
    <source>
        <dbReference type="Ensembl" id="ENSACAP00000021293.2"/>
    </source>
</evidence>
<feature type="compositionally biased region" description="Basic and acidic residues" evidence="1">
    <location>
        <begin position="646"/>
        <end position="659"/>
    </location>
</feature>
<dbReference type="InParanoid" id="G1KYZ5"/>
<dbReference type="GeneID" id="103278921"/>
<feature type="compositionally biased region" description="Basic and acidic residues" evidence="1">
    <location>
        <begin position="423"/>
        <end position="538"/>
    </location>
</feature>
<dbReference type="Proteomes" id="UP000001646">
    <property type="component" value="Chromosome 5"/>
</dbReference>
<dbReference type="eggNOG" id="KOG1181">
    <property type="taxonomic scope" value="Eukaryota"/>
</dbReference>
<name>G1KYZ5_ANOCA</name>
<feature type="compositionally biased region" description="Basic and acidic residues" evidence="1">
    <location>
        <begin position="309"/>
        <end position="328"/>
    </location>
</feature>
<feature type="compositionally biased region" description="Low complexity" evidence="1">
    <location>
        <begin position="254"/>
        <end position="263"/>
    </location>
</feature>
<feature type="region of interest" description="Disordered" evidence="1">
    <location>
        <begin position="195"/>
        <end position="816"/>
    </location>
</feature>